<evidence type="ECO:0000313" key="1">
    <source>
        <dbReference type="EMBL" id="MED6175593.1"/>
    </source>
</evidence>
<comment type="caution">
    <text evidence="1">The sequence shown here is derived from an EMBL/GenBank/DDBJ whole genome shotgun (WGS) entry which is preliminary data.</text>
</comment>
<protein>
    <submittedName>
        <fullName evidence="1">Uncharacterized protein</fullName>
    </submittedName>
</protein>
<evidence type="ECO:0000313" key="2">
    <source>
        <dbReference type="Proteomes" id="UP001341840"/>
    </source>
</evidence>
<sequence>MWRLNTIATLPNHSRIWWKSVEIGPRMKRGYRISDLATLLKRGIRLPKKIPNPPTSVAYVKKSMAIEKRPRRRTLNYVELIIKEDLEDYYEQQMSLPDENDELGNSNANNNNIPMPLNQVVHAPRRQGLVLDASPYNFANQNLVAATQYYLLSPAHISSDRNLEQNTNMFADPNWQQVQSSLLGTPRINYNNNFAELLLVDSLLMMEKIMQNSQQYQPHQSYGFHKEIKEPLGSMNPQHHS</sequence>
<reference evidence="1 2" key="1">
    <citation type="journal article" date="2023" name="Plants (Basel)">
        <title>Bridging the Gap: Combining Genomics and Transcriptomics Approaches to Understand Stylosanthes scabra, an Orphan Legume from the Brazilian Caatinga.</title>
        <authorList>
            <person name="Ferreira-Neto J.R.C."/>
            <person name="da Silva M.D."/>
            <person name="Binneck E."/>
            <person name="de Melo N.F."/>
            <person name="da Silva R.H."/>
            <person name="de Melo A.L.T.M."/>
            <person name="Pandolfi V."/>
            <person name="Bustamante F.O."/>
            <person name="Brasileiro-Vidal A.C."/>
            <person name="Benko-Iseppon A.M."/>
        </authorList>
    </citation>
    <scope>NUCLEOTIDE SEQUENCE [LARGE SCALE GENOMIC DNA]</scope>
    <source>
        <tissue evidence="1">Leaves</tissue>
    </source>
</reference>
<keyword evidence="2" id="KW-1185">Reference proteome</keyword>
<gene>
    <name evidence="1" type="ORF">PIB30_079863</name>
</gene>
<proteinExistence type="predicted"/>
<name>A0ABU6VUS0_9FABA</name>
<accession>A0ABU6VUS0</accession>
<organism evidence="1 2">
    <name type="scientific">Stylosanthes scabra</name>
    <dbReference type="NCBI Taxonomy" id="79078"/>
    <lineage>
        <taxon>Eukaryota</taxon>
        <taxon>Viridiplantae</taxon>
        <taxon>Streptophyta</taxon>
        <taxon>Embryophyta</taxon>
        <taxon>Tracheophyta</taxon>
        <taxon>Spermatophyta</taxon>
        <taxon>Magnoliopsida</taxon>
        <taxon>eudicotyledons</taxon>
        <taxon>Gunneridae</taxon>
        <taxon>Pentapetalae</taxon>
        <taxon>rosids</taxon>
        <taxon>fabids</taxon>
        <taxon>Fabales</taxon>
        <taxon>Fabaceae</taxon>
        <taxon>Papilionoideae</taxon>
        <taxon>50 kb inversion clade</taxon>
        <taxon>dalbergioids sensu lato</taxon>
        <taxon>Dalbergieae</taxon>
        <taxon>Pterocarpus clade</taxon>
        <taxon>Stylosanthes</taxon>
    </lineage>
</organism>
<dbReference type="EMBL" id="JASCZI010152180">
    <property type="protein sequence ID" value="MED6175593.1"/>
    <property type="molecule type" value="Genomic_DNA"/>
</dbReference>
<dbReference type="Proteomes" id="UP001341840">
    <property type="component" value="Unassembled WGS sequence"/>
</dbReference>